<dbReference type="GO" id="GO:0003824">
    <property type="term" value="F:catalytic activity"/>
    <property type="evidence" value="ECO:0007669"/>
    <property type="project" value="InterPro"/>
</dbReference>
<protein>
    <submittedName>
        <fullName evidence="3">Amidase</fullName>
    </submittedName>
</protein>
<dbReference type="OrthoDB" id="9811471at2"/>
<dbReference type="AlphaFoldDB" id="A0A372LII1"/>
<reference evidence="3 4" key="1">
    <citation type="submission" date="2018-08" db="EMBL/GenBank/DDBJ databases">
        <title>Bacillus chawlae sp. nov., Bacillus glennii sp. nov., and Bacillus saganii sp. nov. Isolated from the Vehicle Assembly Building at Kennedy Space Center where the Viking Spacecraft were Assembled.</title>
        <authorList>
            <person name="Seuylemezian A."/>
            <person name="Vaishampayan P."/>
        </authorList>
    </citation>
    <scope>NUCLEOTIDE SEQUENCE [LARGE SCALE GENOMIC DNA]</scope>
    <source>
        <strain evidence="3 4">V44-8</strain>
    </source>
</reference>
<organism evidence="3 4">
    <name type="scientific">Peribacillus glennii</name>
    <dbReference type="NCBI Taxonomy" id="2303991"/>
    <lineage>
        <taxon>Bacteria</taxon>
        <taxon>Bacillati</taxon>
        <taxon>Bacillota</taxon>
        <taxon>Bacilli</taxon>
        <taxon>Bacillales</taxon>
        <taxon>Bacillaceae</taxon>
        <taxon>Peribacillus</taxon>
    </lineage>
</organism>
<evidence type="ECO:0000256" key="1">
    <source>
        <dbReference type="ARBA" id="ARBA00009199"/>
    </source>
</evidence>
<dbReference type="Gene3D" id="3.90.1300.10">
    <property type="entry name" value="Amidase signature (AS) domain"/>
    <property type="match status" value="1"/>
</dbReference>
<comment type="caution">
    <text evidence="3">The sequence shown here is derived from an EMBL/GenBank/DDBJ whole genome shotgun (WGS) entry which is preliminary data.</text>
</comment>
<dbReference type="EMBL" id="QVTD01000003">
    <property type="protein sequence ID" value="RFU66081.1"/>
    <property type="molecule type" value="Genomic_DNA"/>
</dbReference>
<gene>
    <name evidence="3" type="ORF">D0466_07050</name>
</gene>
<evidence type="ECO:0000313" key="3">
    <source>
        <dbReference type="EMBL" id="RFU66081.1"/>
    </source>
</evidence>
<dbReference type="InterPro" id="IPR023631">
    <property type="entry name" value="Amidase_dom"/>
</dbReference>
<dbReference type="InterPro" id="IPR020556">
    <property type="entry name" value="Amidase_CS"/>
</dbReference>
<dbReference type="RefSeq" id="WP_117322248.1">
    <property type="nucleotide sequence ID" value="NZ_QVTD01000003.1"/>
</dbReference>
<accession>A0A372LII1</accession>
<dbReference type="InterPro" id="IPR036928">
    <property type="entry name" value="AS_sf"/>
</dbReference>
<sequence length="504" mass="54797">MNGFDYRDYDALGLAQLIKAGEVKPEELLGEAIRHIEMQNPKLNAVINKMYEQAKKDVHNIDINGAFAGVPMLLKDITQEIEGEKITSGSKALQSYRAWRDAEYVRRVRKTGVVFTGQTNVPEFALMGITEPAFYGPTRNPWNADHTPGGSSGGSGAAVASGMVPIAGANDGGGSIRIPAAYCGLFGLKPTRGRTPSAADPGRQWQGASSDHVLARSVRDSAAMLDEIQGYEKGAAFHAPAFDGSYLQIVKNQSERKYRIAFSTASPIGTEVDPDCIEAVRKTAALLESMGHSVEEKDAPVDGKKLAGSYMMMYFGEVAATLRLLEDLLGRKVRYDDVEPTTWLLGLLGKAATAEEFVLGIREWDKAAHVMETFHETYDFFMTPTTAYPPAKIGELNSRGTEKLLLQMIGKLGAGGFVKKTGMVDKIVENSLKRTPFTQLANLTGQPAMSVPLHISSGGLPCGVQFVAARGKEDILFDLAARLETVDEWIDIKTNPMFKKEQPV</sequence>
<proteinExistence type="inferred from homology"/>
<dbReference type="InterPro" id="IPR000120">
    <property type="entry name" value="Amidase"/>
</dbReference>
<evidence type="ECO:0000259" key="2">
    <source>
        <dbReference type="Pfam" id="PF01425"/>
    </source>
</evidence>
<keyword evidence="4" id="KW-1185">Reference proteome</keyword>
<dbReference type="PANTHER" id="PTHR11895:SF7">
    <property type="entry name" value="GLUTAMYL-TRNA(GLN) AMIDOTRANSFERASE SUBUNIT A, MITOCHONDRIAL"/>
    <property type="match status" value="1"/>
</dbReference>
<dbReference type="PANTHER" id="PTHR11895">
    <property type="entry name" value="TRANSAMIDASE"/>
    <property type="match status" value="1"/>
</dbReference>
<dbReference type="SUPFAM" id="SSF75304">
    <property type="entry name" value="Amidase signature (AS) enzymes"/>
    <property type="match status" value="1"/>
</dbReference>
<name>A0A372LII1_9BACI</name>
<dbReference type="Proteomes" id="UP000262939">
    <property type="component" value="Unassembled WGS sequence"/>
</dbReference>
<dbReference type="Pfam" id="PF01425">
    <property type="entry name" value="Amidase"/>
    <property type="match status" value="1"/>
</dbReference>
<feature type="domain" description="Amidase" evidence="2">
    <location>
        <begin position="27"/>
        <end position="475"/>
    </location>
</feature>
<comment type="similarity">
    <text evidence="1">Belongs to the amidase family.</text>
</comment>
<dbReference type="PROSITE" id="PS00571">
    <property type="entry name" value="AMIDASES"/>
    <property type="match status" value="1"/>
</dbReference>
<evidence type="ECO:0000313" key="4">
    <source>
        <dbReference type="Proteomes" id="UP000262939"/>
    </source>
</evidence>